<dbReference type="PRINTS" id="PR00793">
    <property type="entry name" value="PROAMNOPTASE"/>
</dbReference>
<dbReference type="Pfam" id="PF00561">
    <property type="entry name" value="Abhydrolase_1"/>
    <property type="match status" value="1"/>
</dbReference>
<dbReference type="SUPFAM" id="SSF53474">
    <property type="entry name" value="alpha/beta-Hydrolases"/>
    <property type="match status" value="1"/>
</dbReference>
<accession>A0ABT1FYM4</accession>
<name>A0ABT1FYM4_9CORY</name>
<feature type="domain" description="AB hydrolase-1" evidence="3">
    <location>
        <begin position="50"/>
        <end position="185"/>
    </location>
</feature>
<dbReference type="PANTHER" id="PTHR43248">
    <property type="entry name" value="2-SUCCINYL-6-HYDROXY-2,4-CYCLOHEXADIENE-1-CARBOXYLATE SYNTHASE"/>
    <property type="match status" value="1"/>
</dbReference>
<evidence type="ECO:0000313" key="4">
    <source>
        <dbReference type="EMBL" id="MCP1386875.1"/>
    </source>
</evidence>
<sequence>MTYANSTVFLPGVTQREHEVRVPIDRANPALGEITVFARELYTDESLPYLVYFQGGPGKPGPRMLMEWIPEALKRYRVLLIDERGTGRSAKVDRTTPERIDANFLAHLRPPDVAADAEALREHLGVEQWDLLGNSFGAACAGSYLSYFPEGLRRVHLVGTVPEPHMDVDLFNRKTFELLRERQNELFAAVPWMQQRVAEVADHLENQDVRMPTGERLSSTRMRMAGVLLGEEGDFGLLANLFEMPFTEYRGEKRLRGDFLAQLGGIISLETMPLWGVVHESVMARPGHPTRWSAERIYREEFADLTLLGNHFFTTHFEEDPALTPFYEAVNEVQHMDTLAAQSEDVSGNKVPVAALLFKPDLFIPYELTAESASRVGNLRLWSHDEWFHDGIWAHGEDVVTGLFEMLD</sequence>
<protein>
    <submittedName>
        <fullName evidence="4">Alpha/beta hydrolase</fullName>
    </submittedName>
</protein>
<dbReference type="InterPro" id="IPR051601">
    <property type="entry name" value="Serine_prot/Carboxylest_S33"/>
</dbReference>
<dbReference type="Gene3D" id="3.40.50.1820">
    <property type="entry name" value="alpha/beta hydrolase"/>
    <property type="match status" value="1"/>
</dbReference>
<dbReference type="EMBL" id="JAMFTQ010000001">
    <property type="protein sequence ID" value="MCP1386875.1"/>
    <property type="molecule type" value="Genomic_DNA"/>
</dbReference>
<evidence type="ECO:0000256" key="1">
    <source>
        <dbReference type="ARBA" id="ARBA00010088"/>
    </source>
</evidence>
<dbReference type="Proteomes" id="UP001204000">
    <property type="component" value="Unassembled WGS sequence"/>
</dbReference>
<gene>
    <name evidence="4" type="ORF">M5J20_01495</name>
</gene>
<dbReference type="RefSeq" id="WP_253575658.1">
    <property type="nucleotide sequence ID" value="NZ_JAMFTQ010000001.1"/>
</dbReference>
<keyword evidence="5" id="KW-1185">Reference proteome</keyword>
<dbReference type="GO" id="GO:0016787">
    <property type="term" value="F:hydrolase activity"/>
    <property type="evidence" value="ECO:0007669"/>
    <property type="project" value="UniProtKB-KW"/>
</dbReference>
<comment type="caution">
    <text evidence="4">The sequence shown here is derived from an EMBL/GenBank/DDBJ whole genome shotgun (WGS) entry which is preliminary data.</text>
</comment>
<dbReference type="InterPro" id="IPR000073">
    <property type="entry name" value="AB_hydrolase_1"/>
</dbReference>
<evidence type="ECO:0000256" key="2">
    <source>
        <dbReference type="ARBA" id="ARBA00022801"/>
    </source>
</evidence>
<dbReference type="PANTHER" id="PTHR43248:SF2">
    <property type="entry name" value="PROLYL AMINOPEPTIDASE"/>
    <property type="match status" value="1"/>
</dbReference>
<evidence type="ECO:0000313" key="5">
    <source>
        <dbReference type="Proteomes" id="UP001204000"/>
    </source>
</evidence>
<evidence type="ECO:0000259" key="3">
    <source>
        <dbReference type="Pfam" id="PF00561"/>
    </source>
</evidence>
<keyword evidence="2 4" id="KW-0378">Hydrolase</keyword>
<comment type="similarity">
    <text evidence="1">Belongs to the peptidase S33 family.</text>
</comment>
<dbReference type="InterPro" id="IPR029058">
    <property type="entry name" value="AB_hydrolase_fold"/>
</dbReference>
<proteinExistence type="inferred from homology"/>
<organism evidence="4 5">
    <name type="scientific">Corynebacterium stercoris</name>
    <dbReference type="NCBI Taxonomy" id="2943490"/>
    <lineage>
        <taxon>Bacteria</taxon>
        <taxon>Bacillati</taxon>
        <taxon>Actinomycetota</taxon>
        <taxon>Actinomycetes</taxon>
        <taxon>Mycobacteriales</taxon>
        <taxon>Corynebacteriaceae</taxon>
        <taxon>Corynebacterium</taxon>
    </lineage>
</organism>
<dbReference type="InterPro" id="IPR002410">
    <property type="entry name" value="Peptidase_S33"/>
</dbReference>
<reference evidence="4" key="1">
    <citation type="submission" date="2022-05" db="EMBL/GenBank/DDBJ databases">
        <title>Corynebacterium sp. TA-R-1 sp. nov., isolated from human feces.</title>
        <authorList>
            <person name="Shamsuzzaman M."/>
            <person name="Dahal R.H."/>
        </authorList>
    </citation>
    <scope>NUCLEOTIDE SEQUENCE</scope>
    <source>
        <strain evidence="4">TA-R-1</strain>
    </source>
</reference>